<organism evidence="2 3">
    <name type="scientific">Mycolicibacterium mucogenicum</name>
    <name type="common">Mycobacterium mucogenicum</name>
    <dbReference type="NCBI Taxonomy" id="56689"/>
    <lineage>
        <taxon>Bacteria</taxon>
        <taxon>Bacillati</taxon>
        <taxon>Actinomycetota</taxon>
        <taxon>Actinomycetes</taxon>
        <taxon>Mycobacteriales</taxon>
        <taxon>Mycobacteriaceae</taxon>
        <taxon>Mycolicibacterium</taxon>
    </lineage>
</organism>
<dbReference type="Proteomes" id="UP000093898">
    <property type="component" value="Unassembled WGS sequence"/>
</dbReference>
<evidence type="ECO:0000313" key="3">
    <source>
        <dbReference type="Proteomes" id="UP000093898"/>
    </source>
</evidence>
<name>A0A1A3HBL8_MYCMU</name>
<proteinExistence type="predicted"/>
<dbReference type="InterPro" id="IPR011059">
    <property type="entry name" value="Metal-dep_hydrolase_composite"/>
</dbReference>
<sequence>MTQVRDIAIVNAIVRTVDRHDRVAQAVLLRRGKVAAVGTDAEVRAVAAADTEFIDAKGRIVVPGFIDVHNHLSISAFAPVAVDCWTPPLETLAEVLASIHSACESLTPGQWVMGMGFHMSQVREGRNPTRHELDEAAPGNPFFLLDASCHAGYANTRGLDAVGISAHSPEPWGGLIERDQRGEPTGTLYEAAIDLAFAASWDSYALRDVDRAVALLEARMREYLAVGITAVGDACVTTKAARLYRRAEASGRMPLTVQQLHGGDLFYGVPDLRRTDIVDRILEPSGDRLRGGVVKLFVDRFYPDGPAIDELHDGCTRHIGTPFYSRSEVRDLATAAGDLGIGTAIHAMGNCAVDVVLDAYEAVRRSAKIDSVLRMEHAFIAAPEQASRIAELDVDMVVNPGLAHNWGEVFDSCRHPGQEHLRVLPVRSMVDAGVRVTLASDHPCGPFSPALVMGTAATRTTRLGAVIDPDEAVTGAEALRMYTINAAYASGRADEEGSIERGKRANVLILDRDIAKCEVEQIHAMQVDLTVVDGEVVHRRAAPN</sequence>
<dbReference type="Gene3D" id="2.30.40.10">
    <property type="entry name" value="Urease, subunit C, domain 1"/>
    <property type="match status" value="1"/>
</dbReference>
<dbReference type="GO" id="GO:0016810">
    <property type="term" value="F:hydrolase activity, acting on carbon-nitrogen (but not peptide) bonds"/>
    <property type="evidence" value="ECO:0007669"/>
    <property type="project" value="InterPro"/>
</dbReference>
<dbReference type="AlphaFoldDB" id="A0A1A3HBL8"/>
<dbReference type="InterPro" id="IPR013108">
    <property type="entry name" value="Amidohydro_3"/>
</dbReference>
<dbReference type="Pfam" id="PF07969">
    <property type="entry name" value="Amidohydro_3"/>
    <property type="match status" value="1"/>
</dbReference>
<gene>
    <name evidence="2" type="ORF">A5630_13990</name>
</gene>
<dbReference type="CDD" id="cd01300">
    <property type="entry name" value="YtcJ_like"/>
    <property type="match status" value="1"/>
</dbReference>
<dbReference type="Gene3D" id="3.20.20.140">
    <property type="entry name" value="Metal-dependent hydrolases"/>
    <property type="match status" value="1"/>
</dbReference>
<dbReference type="InterPro" id="IPR032466">
    <property type="entry name" value="Metal_Hydrolase"/>
</dbReference>
<reference evidence="2 3" key="1">
    <citation type="submission" date="2016-06" db="EMBL/GenBank/DDBJ databases">
        <authorList>
            <person name="Kjaerup R.B."/>
            <person name="Dalgaard T.S."/>
            <person name="Juul-Madsen H.R."/>
        </authorList>
    </citation>
    <scope>NUCLEOTIDE SEQUENCE [LARGE SCALE GENOMIC DNA]</scope>
    <source>
        <strain evidence="2 3">1127319.6</strain>
    </source>
</reference>
<evidence type="ECO:0000313" key="2">
    <source>
        <dbReference type="EMBL" id="OBJ45440.1"/>
    </source>
</evidence>
<dbReference type="PANTHER" id="PTHR22642:SF2">
    <property type="entry name" value="PROTEIN LONG AFTER FAR-RED 3"/>
    <property type="match status" value="1"/>
</dbReference>
<dbReference type="EMBL" id="LZLC01000037">
    <property type="protein sequence ID" value="OBJ45440.1"/>
    <property type="molecule type" value="Genomic_DNA"/>
</dbReference>
<dbReference type="RefSeq" id="WP_064979148.1">
    <property type="nucleotide sequence ID" value="NZ_LZLC01000037.1"/>
</dbReference>
<dbReference type="SUPFAM" id="SSF51556">
    <property type="entry name" value="Metallo-dependent hydrolases"/>
    <property type="match status" value="1"/>
</dbReference>
<evidence type="ECO:0000259" key="1">
    <source>
        <dbReference type="Pfam" id="PF07969"/>
    </source>
</evidence>
<dbReference type="Gene3D" id="3.10.310.70">
    <property type="match status" value="1"/>
</dbReference>
<dbReference type="SUPFAM" id="SSF51338">
    <property type="entry name" value="Composite domain of metallo-dependent hydrolases"/>
    <property type="match status" value="1"/>
</dbReference>
<feature type="domain" description="Amidohydrolase 3" evidence="1">
    <location>
        <begin position="52"/>
        <end position="538"/>
    </location>
</feature>
<comment type="caution">
    <text evidence="2">The sequence shown here is derived from an EMBL/GenBank/DDBJ whole genome shotgun (WGS) entry which is preliminary data.</text>
</comment>
<dbReference type="OrthoDB" id="3173428at2"/>
<protein>
    <recommendedName>
        <fullName evidence="1">Amidohydrolase 3 domain-containing protein</fullName>
    </recommendedName>
</protein>
<accession>A0A1A3HBL8</accession>
<dbReference type="InterPro" id="IPR033932">
    <property type="entry name" value="YtcJ-like"/>
</dbReference>
<dbReference type="PANTHER" id="PTHR22642">
    <property type="entry name" value="IMIDAZOLONEPROPIONASE"/>
    <property type="match status" value="1"/>
</dbReference>